<evidence type="ECO:0000256" key="7">
    <source>
        <dbReference type="ARBA" id="ARBA00022840"/>
    </source>
</evidence>
<organism evidence="12 13">
    <name type="scientific">Solilutibacter silvestris</name>
    <dbReference type="NCBI Taxonomy" id="1645665"/>
    <lineage>
        <taxon>Bacteria</taxon>
        <taxon>Pseudomonadati</taxon>
        <taxon>Pseudomonadota</taxon>
        <taxon>Gammaproteobacteria</taxon>
        <taxon>Lysobacterales</taxon>
        <taxon>Lysobacteraceae</taxon>
        <taxon>Solilutibacter</taxon>
    </lineage>
</organism>
<dbReference type="OrthoDB" id="9803889at2"/>
<dbReference type="PANTHER" id="PTHR32182">
    <property type="entry name" value="DNA REPLICATION AND REPAIR PROTEIN RECF"/>
    <property type="match status" value="1"/>
</dbReference>
<evidence type="ECO:0000313" key="12">
    <source>
        <dbReference type="EMBL" id="PNS08760.1"/>
    </source>
</evidence>
<reference evidence="12 13" key="1">
    <citation type="submission" date="2017-08" db="EMBL/GenBank/DDBJ databases">
        <title>Lysobacter sylvestris genome.</title>
        <authorList>
            <person name="Zhang D.-C."/>
            <person name="Albuquerque L."/>
            <person name="Franca L."/>
            <person name="Froufe H.J.C."/>
            <person name="Barroso C."/>
            <person name="Egas C."/>
            <person name="Da Costa M."/>
            <person name="Margesin R."/>
        </authorList>
    </citation>
    <scope>NUCLEOTIDE SEQUENCE [LARGE SCALE GENOMIC DNA]</scope>
    <source>
        <strain evidence="12 13">AM20-91</strain>
    </source>
</reference>
<evidence type="ECO:0000256" key="10">
    <source>
        <dbReference type="RuleBase" id="RU000578"/>
    </source>
</evidence>
<dbReference type="GO" id="GO:0009432">
    <property type="term" value="P:SOS response"/>
    <property type="evidence" value="ECO:0007669"/>
    <property type="project" value="UniProtKB-UniRule"/>
</dbReference>
<dbReference type="RefSeq" id="WP_103073896.1">
    <property type="nucleotide sequence ID" value="NZ_NPZB01000001.1"/>
</dbReference>
<evidence type="ECO:0000256" key="4">
    <source>
        <dbReference type="ARBA" id="ARBA00022490"/>
    </source>
</evidence>
<evidence type="ECO:0000256" key="3">
    <source>
        <dbReference type="ARBA" id="ARBA00020170"/>
    </source>
</evidence>
<dbReference type="NCBIfam" id="TIGR00611">
    <property type="entry name" value="recf"/>
    <property type="match status" value="1"/>
</dbReference>
<comment type="function">
    <text evidence="9 10">The RecF protein is involved in DNA metabolism; it is required for DNA replication and normal SOS inducibility. RecF binds preferentially to single-stranded, linear DNA. It also seems to bind ATP.</text>
</comment>
<dbReference type="Pfam" id="PF02463">
    <property type="entry name" value="SMC_N"/>
    <property type="match status" value="1"/>
</dbReference>
<dbReference type="GO" id="GO:0000731">
    <property type="term" value="P:DNA synthesis involved in DNA repair"/>
    <property type="evidence" value="ECO:0007669"/>
    <property type="project" value="TreeGrafter"/>
</dbReference>
<evidence type="ECO:0000256" key="1">
    <source>
        <dbReference type="ARBA" id="ARBA00004496"/>
    </source>
</evidence>
<evidence type="ECO:0000256" key="9">
    <source>
        <dbReference type="HAMAP-Rule" id="MF_00365"/>
    </source>
</evidence>
<dbReference type="GO" id="GO:0005524">
    <property type="term" value="F:ATP binding"/>
    <property type="evidence" value="ECO:0007669"/>
    <property type="project" value="UniProtKB-UniRule"/>
</dbReference>
<comment type="similarity">
    <text evidence="2 9 10">Belongs to the RecF family.</text>
</comment>
<dbReference type="HAMAP" id="MF_00365">
    <property type="entry name" value="RecF"/>
    <property type="match status" value="1"/>
</dbReference>
<dbReference type="InterPro" id="IPR018078">
    <property type="entry name" value="DNA-binding_RecF_CS"/>
</dbReference>
<dbReference type="GO" id="GO:0006302">
    <property type="term" value="P:double-strand break repair"/>
    <property type="evidence" value="ECO:0007669"/>
    <property type="project" value="TreeGrafter"/>
</dbReference>
<dbReference type="GO" id="GO:0006260">
    <property type="term" value="P:DNA replication"/>
    <property type="evidence" value="ECO:0007669"/>
    <property type="project" value="UniProtKB-UniRule"/>
</dbReference>
<dbReference type="GO" id="GO:0003697">
    <property type="term" value="F:single-stranded DNA binding"/>
    <property type="evidence" value="ECO:0007669"/>
    <property type="project" value="UniProtKB-UniRule"/>
</dbReference>
<evidence type="ECO:0000256" key="2">
    <source>
        <dbReference type="ARBA" id="ARBA00008016"/>
    </source>
</evidence>
<dbReference type="EMBL" id="NPZB01000001">
    <property type="protein sequence ID" value="PNS08760.1"/>
    <property type="molecule type" value="Genomic_DNA"/>
</dbReference>
<dbReference type="Gene3D" id="1.20.1050.90">
    <property type="entry name" value="RecF/RecN/SMC, N-terminal domain"/>
    <property type="match status" value="1"/>
</dbReference>
<proteinExistence type="inferred from homology"/>
<sequence>MKLQQLEIADVRSIRQASVEPGDGLNLLVGGNGAGKTSVLEALHLLAYGRSFRGRVRDGLIRTGAPALQVFARWTEQDSSRRRQVGLRHAGNEWEGRLDGADVGQLSELCTALAAVTFEPGSHALLSGGGEPRRRLLDWGLFHVEPGFMPVWRRHARALKQRNALLKSGGALAALDAWDGELAAAGELLDRHRRAYVEALEPQVEHWAKELLPELGPAHHAYVPGWRREDLALADALLVSRERDLQLGYTTIGPHRADLQLGFAARPGHEALSRGQSKLAALALLLAQAEDFRARRGEWPLILLDDLASELDRQHRHALLSALVASGAQVFITGTELEALALDPAWPSTVFHVEHGLCGRLDSSSER</sequence>
<dbReference type="InterPro" id="IPR027417">
    <property type="entry name" value="P-loop_NTPase"/>
</dbReference>
<dbReference type="InterPro" id="IPR001238">
    <property type="entry name" value="DNA-binding_RecF"/>
</dbReference>
<accession>A0A2K1Q148</accession>
<keyword evidence="9 10" id="KW-0742">SOS response</keyword>
<keyword evidence="9 10" id="KW-0227">DNA damage</keyword>
<keyword evidence="5 9" id="KW-0235">DNA replication</keyword>
<comment type="caution">
    <text evidence="12">The sequence shown here is derived from an EMBL/GenBank/DDBJ whole genome shotgun (WGS) entry which is preliminary data.</text>
</comment>
<comment type="subcellular location">
    <subcellularLocation>
        <location evidence="1 9 10">Cytoplasm</location>
    </subcellularLocation>
</comment>
<evidence type="ECO:0000259" key="11">
    <source>
        <dbReference type="SMART" id="SM00382"/>
    </source>
</evidence>
<dbReference type="GO" id="GO:0005737">
    <property type="term" value="C:cytoplasm"/>
    <property type="evidence" value="ECO:0007669"/>
    <property type="project" value="UniProtKB-SubCell"/>
</dbReference>
<keyword evidence="9 10" id="KW-0234">DNA repair</keyword>
<dbReference type="PROSITE" id="PS00618">
    <property type="entry name" value="RECF_2"/>
    <property type="match status" value="1"/>
</dbReference>
<keyword evidence="4 9" id="KW-0963">Cytoplasm</keyword>
<dbReference type="InterPro" id="IPR003395">
    <property type="entry name" value="RecF/RecN/SMC_N"/>
</dbReference>
<name>A0A2K1Q148_9GAMM</name>
<protein>
    <recommendedName>
        <fullName evidence="3 9">DNA replication and repair protein RecF</fullName>
    </recommendedName>
</protein>
<dbReference type="InterPro" id="IPR003593">
    <property type="entry name" value="AAA+_ATPase"/>
</dbReference>
<dbReference type="PANTHER" id="PTHR32182:SF0">
    <property type="entry name" value="DNA REPLICATION AND REPAIR PROTEIN RECF"/>
    <property type="match status" value="1"/>
</dbReference>
<dbReference type="AlphaFoldDB" id="A0A2K1Q148"/>
<dbReference type="SMART" id="SM00382">
    <property type="entry name" value="AAA"/>
    <property type="match status" value="1"/>
</dbReference>
<evidence type="ECO:0000256" key="8">
    <source>
        <dbReference type="ARBA" id="ARBA00023125"/>
    </source>
</evidence>
<gene>
    <name evidence="9" type="primary">recF</name>
    <name evidence="12" type="ORF">Lysil_0389</name>
</gene>
<keyword evidence="6 9" id="KW-0547">Nucleotide-binding</keyword>
<feature type="domain" description="AAA+ ATPase" evidence="11">
    <location>
        <begin position="22"/>
        <end position="357"/>
    </location>
</feature>
<keyword evidence="13" id="KW-1185">Reference proteome</keyword>
<feature type="binding site" evidence="9">
    <location>
        <begin position="30"/>
        <end position="37"/>
    </location>
    <ligand>
        <name>ATP</name>
        <dbReference type="ChEBI" id="CHEBI:30616"/>
    </ligand>
</feature>
<evidence type="ECO:0000256" key="5">
    <source>
        <dbReference type="ARBA" id="ARBA00022705"/>
    </source>
</evidence>
<evidence type="ECO:0000256" key="6">
    <source>
        <dbReference type="ARBA" id="ARBA00022741"/>
    </source>
</evidence>
<dbReference type="Gene3D" id="3.40.50.300">
    <property type="entry name" value="P-loop containing nucleotide triphosphate hydrolases"/>
    <property type="match status" value="1"/>
</dbReference>
<keyword evidence="7 9" id="KW-0067">ATP-binding</keyword>
<dbReference type="InterPro" id="IPR042174">
    <property type="entry name" value="RecF_2"/>
</dbReference>
<evidence type="ECO:0000313" key="13">
    <source>
        <dbReference type="Proteomes" id="UP000236220"/>
    </source>
</evidence>
<dbReference type="Proteomes" id="UP000236220">
    <property type="component" value="Unassembled WGS sequence"/>
</dbReference>
<dbReference type="SUPFAM" id="SSF52540">
    <property type="entry name" value="P-loop containing nucleoside triphosphate hydrolases"/>
    <property type="match status" value="1"/>
</dbReference>
<keyword evidence="8 9" id="KW-0238">DNA-binding</keyword>